<dbReference type="CDD" id="cd02440">
    <property type="entry name" value="AdoMet_MTases"/>
    <property type="match status" value="1"/>
</dbReference>
<name>A0ABQ8GWJ5_9PEZI</name>
<dbReference type="InterPro" id="IPR029063">
    <property type="entry name" value="SAM-dependent_MTases_sf"/>
</dbReference>
<proteinExistence type="predicted"/>
<dbReference type="GO" id="GO:0032259">
    <property type="term" value="P:methylation"/>
    <property type="evidence" value="ECO:0007669"/>
    <property type="project" value="UniProtKB-KW"/>
</dbReference>
<dbReference type="Pfam" id="PF13489">
    <property type="entry name" value="Methyltransf_23"/>
    <property type="match status" value="1"/>
</dbReference>
<evidence type="ECO:0000313" key="2">
    <source>
        <dbReference type="EMBL" id="KAH7065381.1"/>
    </source>
</evidence>
<accession>A0ABQ8GWJ5</accession>
<gene>
    <name evidence="2" type="ORF">B0J12DRAFT_33993</name>
</gene>
<dbReference type="GO" id="GO:0008168">
    <property type="term" value="F:methyltransferase activity"/>
    <property type="evidence" value="ECO:0007669"/>
    <property type="project" value="UniProtKB-KW"/>
</dbReference>
<dbReference type="SUPFAM" id="SSF53335">
    <property type="entry name" value="S-adenosyl-L-methionine-dependent methyltransferases"/>
    <property type="match status" value="1"/>
</dbReference>
<evidence type="ECO:0000256" key="1">
    <source>
        <dbReference type="ARBA" id="ARBA00022679"/>
    </source>
</evidence>
<protein>
    <submittedName>
        <fullName evidence="2">S-adenosyl-L-methionine-dependent methyltransferase</fullName>
    </submittedName>
</protein>
<dbReference type="PANTHER" id="PTHR43861:SF3">
    <property type="entry name" value="PUTATIVE (AFU_ORTHOLOGUE AFUA_2G14390)-RELATED"/>
    <property type="match status" value="1"/>
</dbReference>
<dbReference type="Gene3D" id="3.40.50.150">
    <property type="entry name" value="Vaccinia Virus protein VP39"/>
    <property type="match status" value="1"/>
</dbReference>
<dbReference type="Proteomes" id="UP000774617">
    <property type="component" value="Unassembled WGS sequence"/>
</dbReference>
<dbReference type="EMBL" id="JAGTJR010000001">
    <property type="protein sequence ID" value="KAH7065381.1"/>
    <property type="molecule type" value="Genomic_DNA"/>
</dbReference>
<dbReference type="PANTHER" id="PTHR43861">
    <property type="entry name" value="TRANS-ACONITATE 2-METHYLTRANSFERASE-RELATED"/>
    <property type="match status" value="1"/>
</dbReference>
<sequence length="246" mass="26536">MATNTSIPADDSAAWQAEPTYTTACELAYKALLEHVPNFQHGAKKPDVLEVGCGSGVLASMLAPHTHTLVGLDTSASAVAAFNAKVQQQGAQHMEAVAFDWENPNFEAAPQTQVKLMERVDGTVREGPVRSDVILRNPLTSRWPNLLEWFQISYFGLNPGGRVAAVCLEHQGPETALFYPPSQRKGNLMCGYKADEVSTTLRDAGFADVSVRRAFSVTKTVDAAEAGGRTSLEFSFALVQGSKPPR</sequence>
<reference evidence="2 3" key="1">
    <citation type="journal article" date="2021" name="Nat. Commun.">
        <title>Genetic determinants of endophytism in the Arabidopsis root mycobiome.</title>
        <authorList>
            <person name="Mesny F."/>
            <person name="Miyauchi S."/>
            <person name="Thiergart T."/>
            <person name="Pickel B."/>
            <person name="Atanasova L."/>
            <person name="Karlsson M."/>
            <person name="Huettel B."/>
            <person name="Barry K.W."/>
            <person name="Haridas S."/>
            <person name="Chen C."/>
            <person name="Bauer D."/>
            <person name="Andreopoulos W."/>
            <person name="Pangilinan J."/>
            <person name="LaButti K."/>
            <person name="Riley R."/>
            <person name="Lipzen A."/>
            <person name="Clum A."/>
            <person name="Drula E."/>
            <person name="Henrissat B."/>
            <person name="Kohler A."/>
            <person name="Grigoriev I.V."/>
            <person name="Martin F.M."/>
            <person name="Hacquard S."/>
        </authorList>
    </citation>
    <scope>NUCLEOTIDE SEQUENCE [LARGE SCALE GENOMIC DNA]</scope>
    <source>
        <strain evidence="2 3">MPI-SDFR-AT-0080</strain>
    </source>
</reference>
<evidence type="ECO:0000313" key="3">
    <source>
        <dbReference type="Proteomes" id="UP000774617"/>
    </source>
</evidence>
<keyword evidence="1" id="KW-0808">Transferase</keyword>
<keyword evidence="3" id="KW-1185">Reference proteome</keyword>
<comment type="caution">
    <text evidence="2">The sequence shown here is derived from an EMBL/GenBank/DDBJ whole genome shotgun (WGS) entry which is preliminary data.</text>
</comment>
<organism evidence="2 3">
    <name type="scientific">Macrophomina phaseolina</name>
    <dbReference type="NCBI Taxonomy" id="35725"/>
    <lineage>
        <taxon>Eukaryota</taxon>
        <taxon>Fungi</taxon>
        <taxon>Dikarya</taxon>
        <taxon>Ascomycota</taxon>
        <taxon>Pezizomycotina</taxon>
        <taxon>Dothideomycetes</taxon>
        <taxon>Dothideomycetes incertae sedis</taxon>
        <taxon>Botryosphaeriales</taxon>
        <taxon>Botryosphaeriaceae</taxon>
        <taxon>Macrophomina</taxon>
    </lineage>
</organism>
<keyword evidence="2" id="KW-0489">Methyltransferase</keyword>